<dbReference type="KEGG" id="dpl:KGM_211260"/>
<evidence type="ECO:0000313" key="2">
    <source>
        <dbReference type="Proteomes" id="UP000007151"/>
    </source>
</evidence>
<dbReference type="EMBL" id="AGBW02000483">
    <property type="protein sequence ID" value="OWR55772.1"/>
    <property type="molecule type" value="Genomic_DNA"/>
</dbReference>
<reference evidence="1 2" key="1">
    <citation type="journal article" date="2011" name="Cell">
        <title>The monarch butterfly genome yields insights into long-distance migration.</title>
        <authorList>
            <person name="Zhan S."/>
            <person name="Merlin C."/>
            <person name="Boore J.L."/>
            <person name="Reppert S.M."/>
        </authorList>
    </citation>
    <scope>NUCLEOTIDE SEQUENCE [LARGE SCALE GENOMIC DNA]</scope>
    <source>
        <strain evidence="1">F-2</strain>
    </source>
</reference>
<accession>A0A212FPU0</accession>
<gene>
    <name evidence="1" type="ORF">KGM_211260</name>
</gene>
<keyword evidence="2" id="KW-1185">Reference proteome</keyword>
<dbReference type="InParanoid" id="A0A212FPU0"/>
<dbReference type="AlphaFoldDB" id="A0A212FPU0"/>
<proteinExistence type="predicted"/>
<comment type="caution">
    <text evidence="1">The sequence shown here is derived from an EMBL/GenBank/DDBJ whole genome shotgun (WGS) entry which is preliminary data.</text>
</comment>
<evidence type="ECO:0000313" key="1">
    <source>
        <dbReference type="EMBL" id="OWR55772.1"/>
    </source>
</evidence>
<organism evidence="1 2">
    <name type="scientific">Danaus plexippus plexippus</name>
    <dbReference type="NCBI Taxonomy" id="278856"/>
    <lineage>
        <taxon>Eukaryota</taxon>
        <taxon>Metazoa</taxon>
        <taxon>Ecdysozoa</taxon>
        <taxon>Arthropoda</taxon>
        <taxon>Hexapoda</taxon>
        <taxon>Insecta</taxon>
        <taxon>Pterygota</taxon>
        <taxon>Neoptera</taxon>
        <taxon>Endopterygota</taxon>
        <taxon>Lepidoptera</taxon>
        <taxon>Glossata</taxon>
        <taxon>Ditrysia</taxon>
        <taxon>Papilionoidea</taxon>
        <taxon>Nymphalidae</taxon>
        <taxon>Danainae</taxon>
        <taxon>Danaini</taxon>
        <taxon>Danaina</taxon>
        <taxon>Danaus</taxon>
        <taxon>Danaus</taxon>
    </lineage>
</organism>
<dbReference type="Proteomes" id="UP000007151">
    <property type="component" value="Unassembled WGS sequence"/>
</dbReference>
<protein>
    <submittedName>
        <fullName evidence="1">Uncharacterized protein</fullName>
    </submittedName>
</protein>
<name>A0A212FPU0_DANPL</name>
<sequence length="28" mass="3314">MCGFLVMTKCCTKSIYNLDYKVTRLRII</sequence>